<gene>
    <name evidence="1" type="ORF">ACFSTE_17855</name>
</gene>
<proteinExistence type="predicted"/>
<name>A0ABW5NBT8_9FLAO</name>
<protein>
    <submittedName>
        <fullName evidence="1">Uncharacterized protein</fullName>
    </submittedName>
</protein>
<reference evidence="2" key="1">
    <citation type="journal article" date="2019" name="Int. J. Syst. Evol. Microbiol.">
        <title>The Global Catalogue of Microorganisms (GCM) 10K type strain sequencing project: providing services to taxonomists for standard genome sequencing and annotation.</title>
        <authorList>
            <consortium name="The Broad Institute Genomics Platform"/>
            <consortium name="The Broad Institute Genome Sequencing Center for Infectious Disease"/>
            <person name="Wu L."/>
            <person name="Ma J."/>
        </authorList>
    </citation>
    <scope>NUCLEOTIDE SEQUENCE [LARGE SCALE GENOMIC DNA]</scope>
    <source>
        <strain evidence="2">KCTC 42423</strain>
    </source>
</reference>
<keyword evidence="2" id="KW-1185">Reference proteome</keyword>
<dbReference type="Proteomes" id="UP001597459">
    <property type="component" value="Unassembled WGS sequence"/>
</dbReference>
<organism evidence="1 2">
    <name type="scientific">Aquimarina hainanensis</name>
    <dbReference type="NCBI Taxonomy" id="1578017"/>
    <lineage>
        <taxon>Bacteria</taxon>
        <taxon>Pseudomonadati</taxon>
        <taxon>Bacteroidota</taxon>
        <taxon>Flavobacteriia</taxon>
        <taxon>Flavobacteriales</taxon>
        <taxon>Flavobacteriaceae</taxon>
        <taxon>Aquimarina</taxon>
    </lineage>
</organism>
<accession>A0ABW5NBT8</accession>
<evidence type="ECO:0000313" key="1">
    <source>
        <dbReference type="EMBL" id="MFD2592706.1"/>
    </source>
</evidence>
<dbReference type="EMBL" id="JBHULX010000039">
    <property type="protein sequence ID" value="MFD2592706.1"/>
    <property type="molecule type" value="Genomic_DNA"/>
</dbReference>
<evidence type="ECO:0000313" key="2">
    <source>
        <dbReference type="Proteomes" id="UP001597459"/>
    </source>
</evidence>
<sequence length="123" mass="14453">MQEQIIFKKNPRIEFRFQTNGFQLIDQQTVQNSGFYSYRDIESIRLNKVWFPKLAKWLRIVTALCNGVPFFPDAASCKKATVIIHFRNTKLGMWLTDPYMADKARVLKKELDHRTKKTTPGLD</sequence>
<dbReference type="RefSeq" id="WP_378254771.1">
    <property type="nucleotide sequence ID" value="NZ_JBHSJV010000001.1"/>
</dbReference>
<comment type="caution">
    <text evidence="1">The sequence shown here is derived from an EMBL/GenBank/DDBJ whole genome shotgun (WGS) entry which is preliminary data.</text>
</comment>